<dbReference type="PANTHER" id="PTHR47967">
    <property type="entry name" value="OS07G0603500 PROTEIN-RELATED"/>
    <property type="match status" value="1"/>
</dbReference>
<reference evidence="9 10" key="1">
    <citation type="submission" date="2023-10" db="EMBL/GenBank/DDBJ databases">
        <title>Chromosome-scale genome assembly provides insights into flower coloration mechanisms of Canna indica.</title>
        <authorList>
            <person name="Li C."/>
        </authorList>
    </citation>
    <scope>NUCLEOTIDE SEQUENCE [LARGE SCALE GENOMIC DNA]</scope>
    <source>
        <tissue evidence="9">Flower</tissue>
    </source>
</reference>
<gene>
    <name evidence="9" type="ORF">Cni_G29127</name>
</gene>
<dbReference type="GO" id="GO:0004190">
    <property type="term" value="F:aspartic-type endopeptidase activity"/>
    <property type="evidence" value="ECO:0007669"/>
    <property type="project" value="UniProtKB-KW"/>
</dbReference>
<keyword evidence="3" id="KW-0064">Aspartyl protease</keyword>
<evidence type="ECO:0000259" key="8">
    <source>
        <dbReference type="PROSITE" id="PS51767"/>
    </source>
</evidence>
<feature type="active site" evidence="6">
    <location>
        <position position="321"/>
    </location>
</feature>
<feature type="signal peptide" evidence="7">
    <location>
        <begin position="1"/>
        <end position="20"/>
    </location>
</feature>
<dbReference type="GO" id="GO:0005576">
    <property type="term" value="C:extracellular region"/>
    <property type="evidence" value="ECO:0007669"/>
    <property type="project" value="TreeGrafter"/>
</dbReference>
<dbReference type="Pfam" id="PF14543">
    <property type="entry name" value="TAXi_N"/>
    <property type="match status" value="1"/>
</dbReference>
<protein>
    <recommendedName>
        <fullName evidence="8">Peptidase A1 domain-containing protein</fullName>
    </recommendedName>
</protein>
<evidence type="ECO:0000256" key="6">
    <source>
        <dbReference type="PIRSR" id="PIRSR601461-1"/>
    </source>
</evidence>
<dbReference type="InterPro" id="IPR032861">
    <property type="entry name" value="TAXi_N"/>
</dbReference>
<accession>A0AAQ3QT77</accession>
<evidence type="ECO:0000256" key="3">
    <source>
        <dbReference type="ARBA" id="ARBA00022750"/>
    </source>
</evidence>
<dbReference type="GO" id="GO:0006508">
    <property type="term" value="P:proteolysis"/>
    <property type="evidence" value="ECO:0007669"/>
    <property type="project" value="UniProtKB-KW"/>
</dbReference>
<dbReference type="InterPro" id="IPR021109">
    <property type="entry name" value="Peptidase_aspartic_dom_sf"/>
</dbReference>
<keyword evidence="10" id="KW-1185">Reference proteome</keyword>
<feature type="active site" evidence="6">
    <location>
        <position position="114"/>
    </location>
</feature>
<evidence type="ECO:0000313" key="10">
    <source>
        <dbReference type="Proteomes" id="UP001327560"/>
    </source>
</evidence>
<dbReference type="InterPro" id="IPR034161">
    <property type="entry name" value="Pepsin-like_plant"/>
</dbReference>
<evidence type="ECO:0000256" key="7">
    <source>
        <dbReference type="SAM" id="SignalP"/>
    </source>
</evidence>
<feature type="chain" id="PRO_5042957083" description="Peptidase A1 domain-containing protein" evidence="7">
    <location>
        <begin position="21"/>
        <end position="449"/>
    </location>
</feature>
<dbReference type="InterPro" id="IPR033121">
    <property type="entry name" value="PEPTIDASE_A1"/>
</dbReference>
<dbReference type="InterPro" id="IPR051708">
    <property type="entry name" value="Plant_Aspart_Prot_A1"/>
</dbReference>
<evidence type="ECO:0000313" key="9">
    <source>
        <dbReference type="EMBL" id="WOL20323.1"/>
    </source>
</evidence>
<evidence type="ECO:0000256" key="2">
    <source>
        <dbReference type="ARBA" id="ARBA00022670"/>
    </source>
</evidence>
<dbReference type="InterPro" id="IPR001461">
    <property type="entry name" value="Aspartic_peptidase_A1"/>
</dbReference>
<proteinExistence type="inferred from homology"/>
<dbReference type="PANTHER" id="PTHR47967:SF128">
    <property type="entry name" value="ASPARTIC PROTEINASE CDR1-LIKE"/>
    <property type="match status" value="1"/>
</dbReference>
<dbReference type="PRINTS" id="PR00792">
    <property type="entry name" value="PEPSIN"/>
</dbReference>
<keyword evidence="7" id="KW-0732">Signal</keyword>
<dbReference type="InterPro" id="IPR032799">
    <property type="entry name" value="TAXi_C"/>
</dbReference>
<dbReference type="EMBL" id="CP136898">
    <property type="protein sequence ID" value="WOL20323.1"/>
    <property type="molecule type" value="Genomic_DNA"/>
</dbReference>
<name>A0AAQ3QT77_9LILI</name>
<organism evidence="9 10">
    <name type="scientific">Canna indica</name>
    <name type="common">Indian-shot</name>
    <dbReference type="NCBI Taxonomy" id="4628"/>
    <lineage>
        <taxon>Eukaryota</taxon>
        <taxon>Viridiplantae</taxon>
        <taxon>Streptophyta</taxon>
        <taxon>Embryophyta</taxon>
        <taxon>Tracheophyta</taxon>
        <taxon>Spermatophyta</taxon>
        <taxon>Magnoliopsida</taxon>
        <taxon>Liliopsida</taxon>
        <taxon>Zingiberales</taxon>
        <taxon>Cannaceae</taxon>
        <taxon>Canna</taxon>
    </lineage>
</organism>
<feature type="domain" description="Peptidase A1" evidence="8">
    <location>
        <begin position="96"/>
        <end position="439"/>
    </location>
</feature>
<dbReference type="Gene3D" id="2.40.70.10">
    <property type="entry name" value="Acid Proteases"/>
    <property type="match status" value="2"/>
</dbReference>
<dbReference type="SUPFAM" id="SSF50630">
    <property type="entry name" value="Acid proteases"/>
    <property type="match status" value="1"/>
</dbReference>
<keyword evidence="4" id="KW-0378">Hydrolase</keyword>
<dbReference type="Proteomes" id="UP001327560">
    <property type="component" value="Chromosome 9"/>
</dbReference>
<dbReference type="PROSITE" id="PS51767">
    <property type="entry name" value="PEPTIDASE_A1"/>
    <property type="match status" value="1"/>
</dbReference>
<sequence length="449" mass="50220">MKKFCFLSYLLILFSSLSHALTSTTNGTGFSARLFRRNSPISPLYNPNATKNNEWDDTIDARSEARLKYFKSRQEYKISSADDIEIPIHFDSNAEYIMSFSIGTPPFPVTVLADTGGDFMWVQALPCTSCYDQDGPIFDPSKSSSFTTSMCTDPNCAYFGGSCTEANVCAYKISYADKSFSEGTLGYDKFTFRGAEKDTSSMSAVPFGCGHKNEGIYTPEEYGNAGLSRTKGSLVNQLREVTRGRFSHCLLHEPSNHPNDNPETTMRFGNYARLWGRPTPMKGKDFYYVNLEAISLNGNPLDIAEEAFQLRENGHGGIILDSGTPLTYLVGEGYWPLKSKILELATLKMADHYNGRLCFIGKYSDLFGGALPTIKFHFENYLNIEVPAKKAFKQYVVNGENRVCALFKESNLGLSIFGSFFQENIIVGYDLVEEKIYMQQVDDCLSIDD</sequence>
<evidence type="ECO:0000256" key="1">
    <source>
        <dbReference type="ARBA" id="ARBA00007447"/>
    </source>
</evidence>
<evidence type="ECO:0000256" key="5">
    <source>
        <dbReference type="ARBA" id="ARBA00023180"/>
    </source>
</evidence>
<keyword evidence="5" id="KW-0325">Glycoprotein</keyword>
<dbReference type="AlphaFoldDB" id="A0AAQ3QT77"/>
<dbReference type="Pfam" id="PF14541">
    <property type="entry name" value="TAXi_C"/>
    <property type="match status" value="1"/>
</dbReference>
<evidence type="ECO:0000256" key="4">
    <source>
        <dbReference type="ARBA" id="ARBA00022801"/>
    </source>
</evidence>
<dbReference type="CDD" id="cd05476">
    <property type="entry name" value="pepsin_A_like_plant"/>
    <property type="match status" value="1"/>
</dbReference>
<keyword evidence="2" id="KW-0645">Protease</keyword>
<comment type="similarity">
    <text evidence="1">Belongs to the peptidase A1 family.</text>
</comment>